<feature type="transmembrane region" description="Helical" evidence="1">
    <location>
        <begin position="384"/>
        <end position="404"/>
    </location>
</feature>
<feature type="transmembrane region" description="Helical" evidence="1">
    <location>
        <begin position="358"/>
        <end position="377"/>
    </location>
</feature>
<keyword evidence="1" id="KW-0812">Transmembrane</keyword>
<sequence length="798" mass="88377">MVCNFNPINALEEDKIKVKLSAGFDSTYKIGSTVPINIEIENNMKNINGEVQIEMETGSRPGMNTNTINLYAQPISLPLNSTKKLLMNIPISTYITKIKVNVFEGKNNVFEKEMSISGGLSSDSVLIGILSDDYDSISYVNSVGMANGTTLSAKNVKLTETNFPEDTDVLKMFNNIIINNFDTSKLSKNQYEALKKWVFSGGHLIIGTGPSYNKTLAVFKDDFVSGTIGNAANISTKELGGLIAKSNPGNNLQLSALDIKVKDSTPVIKEGDFVLVHKLERSRGTVAVAAFDFGLNPIANWGQKSTFMEKLIGATLPSYYSLIDYQKGRPSMMMEYLYGVSSAVRNIPELPMPKGKNLIIIFIIYLIIAAPINYIILKKLDKRELMWATVPIISIAFAGIMYAAGLSTRVTEPIVNIISMINMDSKGTASIKSYGGVFTPTKGTMKIEASAGMHIKTLSENVYDKGMASSANKAPKVVDAKVNLGSKPSIEFYKNGVFSNRLIDISMDEIKNGQIEGALNYSNGVFKGTVKNNSGFDLEDCYVITTSNYISLGKIKNGETKEINEKPTGSYSGYGQDLISKIYKDPYRSPQQLKNATDEEAKELRITRQKWDVMANYFQMNMGKPDNQQVVAWSKTPITKDIIVNGKKVKKIEKSFITAPIKVTLRNGNTVEYPYGYIRPTYINNNQKGGYDEYGKVFYGGGTYELQYQIDNTINIEQLDIKANFSSNSILNKEVKQYIWNVKTSSYEEGNYTSFSIQKDNIAKYVDKDGIFKFKLEITNTNQVSGEMPSISVKGSVK</sequence>
<dbReference type="InterPro" id="IPR029062">
    <property type="entry name" value="Class_I_gatase-like"/>
</dbReference>
<keyword evidence="1" id="KW-1133">Transmembrane helix</keyword>
<gene>
    <name evidence="2" type="ORF">bsdE14_13320</name>
</gene>
<keyword evidence="3" id="KW-1185">Reference proteome</keyword>
<dbReference type="Gene3D" id="3.40.50.880">
    <property type="match status" value="1"/>
</dbReference>
<name>A0ABQ5N3X4_9CLOT</name>
<reference evidence="2 3" key="1">
    <citation type="journal article" date="2024" name="Int. J. Syst. Evol. Microbiol.">
        <title>Clostridium omnivorum sp. nov., isolated from anoxic soil under the treatment of reductive soil disinfestation.</title>
        <authorList>
            <person name="Ueki A."/>
            <person name="Tonouchi A."/>
            <person name="Kaku N."/>
            <person name="Honma S."/>
            <person name="Ueki K."/>
        </authorList>
    </citation>
    <scope>NUCLEOTIDE SEQUENCE [LARGE SCALE GENOMIC DNA]</scope>
    <source>
        <strain evidence="2 3">E14</strain>
    </source>
</reference>
<comment type="caution">
    <text evidence="2">The sequence shown here is derived from an EMBL/GenBank/DDBJ whole genome shotgun (WGS) entry which is preliminary data.</text>
</comment>
<evidence type="ECO:0000313" key="3">
    <source>
        <dbReference type="Proteomes" id="UP001208567"/>
    </source>
</evidence>
<protein>
    <submittedName>
        <fullName evidence="2">Uncharacterized protein</fullName>
    </submittedName>
</protein>
<evidence type="ECO:0000313" key="2">
    <source>
        <dbReference type="EMBL" id="GLC29922.1"/>
    </source>
</evidence>
<organism evidence="2 3">
    <name type="scientific">Clostridium omnivorum</name>
    <dbReference type="NCBI Taxonomy" id="1604902"/>
    <lineage>
        <taxon>Bacteria</taxon>
        <taxon>Bacillati</taxon>
        <taxon>Bacillota</taxon>
        <taxon>Clostridia</taxon>
        <taxon>Eubacteriales</taxon>
        <taxon>Clostridiaceae</taxon>
        <taxon>Clostridium</taxon>
    </lineage>
</organism>
<dbReference type="Proteomes" id="UP001208567">
    <property type="component" value="Unassembled WGS sequence"/>
</dbReference>
<dbReference type="EMBL" id="BRXR01000001">
    <property type="protein sequence ID" value="GLC29922.1"/>
    <property type="molecule type" value="Genomic_DNA"/>
</dbReference>
<proteinExistence type="predicted"/>
<accession>A0ABQ5N3X4</accession>
<keyword evidence="1" id="KW-0472">Membrane</keyword>
<evidence type="ECO:0000256" key="1">
    <source>
        <dbReference type="SAM" id="Phobius"/>
    </source>
</evidence>
<dbReference type="SUPFAM" id="SSF52317">
    <property type="entry name" value="Class I glutamine amidotransferase-like"/>
    <property type="match status" value="1"/>
</dbReference>
<dbReference type="RefSeq" id="WP_264849196.1">
    <property type="nucleotide sequence ID" value="NZ_BRXR01000001.1"/>
</dbReference>